<keyword evidence="5" id="KW-0067">ATP-binding</keyword>
<comment type="caution">
    <text evidence="12">The sequence shown here is derived from an EMBL/GenBank/DDBJ whole genome shotgun (WGS) entry which is preliminary data.</text>
</comment>
<dbReference type="NCBIfam" id="TIGR01143">
    <property type="entry name" value="murF"/>
    <property type="match status" value="1"/>
</dbReference>
<dbReference type="Gene3D" id="2.30.29.30">
    <property type="entry name" value="Pleckstrin-homology domain (PH domain)/Phosphotyrosine-binding domain (PTB)"/>
    <property type="match status" value="1"/>
</dbReference>
<evidence type="ECO:0000256" key="6">
    <source>
        <dbReference type="ARBA" id="ARBA00022960"/>
    </source>
</evidence>
<evidence type="ECO:0000256" key="3">
    <source>
        <dbReference type="ARBA" id="ARBA00022618"/>
    </source>
</evidence>
<dbReference type="SUPFAM" id="SSF53244">
    <property type="entry name" value="MurD-like peptide ligases, peptide-binding domain"/>
    <property type="match status" value="1"/>
</dbReference>
<evidence type="ECO:0000256" key="7">
    <source>
        <dbReference type="ARBA" id="ARBA00022984"/>
    </source>
</evidence>
<dbReference type="InterPro" id="IPR051046">
    <property type="entry name" value="MurCDEF_CellWall_CoF430Synth"/>
</dbReference>
<evidence type="ECO:0000256" key="1">
    <source>
        <dbReference type="ARBA" id="ARBA00022490"/>
    </source>
</evidence>
<keyword evidence="8" id="KW-0131">Cell cycle</keyword>
<dbReference type="InterPro" id="IPR011993">
    <property type="entry name" value="PH-like_dom_sf"/>
</dbReference>
<accession>A0ABR2S6T8</accession>
<dbReference type="Pfam" id="PF02893">
    <property type="entry name" value="GRAM"/>
    <property type="match status" value="1"/>
</dbReference>
<name>A0ABR2S6T8_9ROSI</name>
<evidence type="ECO:0000256" key="8">
    <source>
        <dbReference type="ARBA" id="ARBA00023306"/>
    </source>
</evidence>
<evidence type="ECO:0000259" key="11">
    <source>
        <dbReference type="SMART" id="SM00568"/>
    </source>
</evidence>
<keyword evidence="3" id="KW-0132">Cell division</keyword>
<dbReference type="Pfam" id="PF08245">
    <property type="entry name" value="Mur_ligase_M"/>
    <property type="match status" value="1"/>
</dbReference>
<keyword evidence="13" id="KW-1185">Reference proteome</keyword>
<evidence type="ECO:0000256" key="2">
    <source>
        <dbReference type="ARBA" id="ARBA00022598"/>
    </source>
</evidence>
<dbReference type="InterPro" id="IPR004101">
    <property type="entry name" value="Mur_ligase_C"/>
</dbReference>
<dbReference type="InterPro" id="IPR036615">
    <property type="entry name" value="Mur_ligase_C_dom_sf"/>
</dbReference>
<dbReference type="InterPro" id="IPR035911">
    <property type="entry name" value="MurE/MurF_N"/>
</dbReference>
<keyword evidence="6" id="KW-0133">Cell shape</keyword>
<evidence type="ECO:0000256" key="10">
    <source>
        <dbReference type="ARBA" id="ARBA00031461"/>
    </source>
</evidence>
<dbReference type="InterPro" id="IPR013221">
    <property type="entry name" value="Mur_ligase_cen"/>
</dbReference>
<keyword evidence="2" id="KW-0436">Ligase</keyword>
<dbReference type="PANTHER" id="PTHR43024:SF1">
    <property type="entry name" value="UDP-N-ACETYLMURAMOYL-TRIPEPTIDE--D-ALANYL-D-ALANINE LIGASE"/>
    <property type="match status" value="1"/>
</dbReference>
<evidence type="ECO:0000256" key="5">
    <source>
        <dbReference type="ARBA" id="ARBA00022840"/>
    </source>
</evidence>
<dbReference type="Pfam" id="PF02875">
    <property type="entry name" value="Mur_ligase_C"/>
    <property type="match status" value="1"/>
</dbReference>
<keyword evidence="4" id="KW-0547">Nucleotide-binding</keyword>
<evidence type="ECO:0000313" key="13">
    <source>
        <dbReference type="Proteomes" id="UP001396334"/>
    </source>
</evidence>
<keyword evidence="1" id="KW-0963">Cytoplasm</keyword>
<keyword evidence="9" id="KW-0961">Cell wall biogenesis/degradation</keyword>
<dbReference type="InterPro" id="IPR036565">
    <property type="entry name" value="Mur-like_cat_sf"/>
</dbReference>
<dbReference type="SMART" id="SM00568">
    <property type="entry name" value="GRAM"/>
    <property type="match status" value="1"/>
</dbReference>
<dbReference type="Gene3D" id="3.40.1390.10">
    <property type="entry name" value="MurE/MurF, N-terminal domain"/>
    <property type="match status" value="1"/>
</dbReference>
<sequence length="797" mass="87027">MAAFLFPNTFSLTRSSVSKSLTPALHERVLLVSPAPGKNTSSSTTHITLCAPSNSPLWTVTDIAQAVGGRIIKWGPPGTISTDTRTIEPGQWFFAMAGENFDAHDFVTLELSRSGCVGVIGNRVCEDWEVGFVQIDGDTVSSLLKMATFARNRLLGKVIAVTGSVGKTSTKAMIALGLESLGSEVYQSYGNWNNRIGVALSLIGIPRNVRIAVLEMGMDRRGEILELARLGRPDIRGILNVGASHLEKLGSLEEIAMAKGEILVEAMPGDICVLNADDPLVMSLPVPPGVTRHYVRCSISSDKFVIALAFSYAFKVLFGRSLECDVQLVAAESVCGGLGVRVILQKNMEMVEFVIPGLGLHLALNACAAAAVVTSIGVPLSEVGRSLSRYVTVSMRSEFIVAKSGIKIVNDVYNANPVSTKAAIDMLQRIDCDGKRVAILGDMLELGPLEIEYHEEILNYCFGAHIDVVGVAGKRFHLAAVNMNLMKKMKIVHAIDSENLVPKILKYLNMNDVVLVKGSRGMQMEKVVNALVAMPIITPSCSENREGREEQQKLSPTKQSLNFADMGALGSRNMKNQFLEQVIGVPMKSTVYRVERTPRRYLPDAQGSATFRTSKGNFVLKRMNKLGKKADSFAHGIREHVRLGPKISETVKGKLSLGARILQVGGVEKVFKQLFSVGEGEKLVKACQCYLSTTSGPIAGLLFISSAKVAFCSDRSIKISSPNGELPRIHYKVLIPLEKIKGMNESENMKKPWQKYMEIVTVDGFDFWFMGFLNYQKAFKCLQHAISQRVDDAQVTF</sequence>
<reference evidence="12 13" key="1">
    <citation type="journal article" date="2024" name="G3 (Bethesda)">
        <title>Genome assembly of Hibiscus sabdariffa L. provides insights into metabolisms of medicinal natural products.</title>
        <authorList>
            <person name="Kim T."/>
        </authorList>
    </citation>
    <scope>NUCLEOTIDE SEQUENCE [LARGE SCALE GENOMIC DNA]</scope>
    <source>
        <strain evidence="12">TK-2024</strain>
        <tissue evidence="12">Old leaves</tissue>
    </source>
</reference>
<dbReference type="SUPFAM" id="SSF53623">
    <property type="entry name" value="MurD-like peptide ligases, catalytic domain"/>
    <property type="match status" value="1"/>
</dbReference>
<dbReference type="SUPFAM" id="SSF63418">
    <property type="entry name" value="MurE/MurF N-terminal domain"/>
    <property type="match status" value="1"/>
</dbReference>
<dbReference type="InterPro" id="IPR004182">
    <property type="entry name" value="GRAM"/>
</dbReference>
<gene>
    <name evidence="12" type="ORF">V6N11_010647</name>
</gene>
<dbReference type="PANTHER" id="PTHR43024">
    <property type="entry name" value="UDP-N-ACETYLMURAMOYL-TRIPEPTIDE--D-ALANYL-D-ALANINE LIGASE"/>
    <property type="match status" value="1"/>
</dbReference>
<proteinExistence type="inferred from homology"/>
<dbReference type="HAMAP" id="MF_02019">
    <property type="entry name" value="MurF"/>
    <property type="match status" value="1"/>
</dbReference>
<dbReference type="Proteomes" id="UP001396334">
    <property type="component" value="Unassembled WGS sequence"/>
</dbReference>
<dbReference type="InterPro" id="IPR005863">
    <property type="entry name" value="UDP-N-AcMur_synth"/>
</dbReference>
<evidence type="ECO:0000256" key="4">
    <source>
        <dbReference type="ARBA" id="ARBA00022741"/>
    </source>
</evidence>
<dbReference type="CDD" id="cd13222">
    <property type="entry name" value="PH-GRAM_GEM"/>
    <property type="match status" value="1"/>
</dbReference>
<keyword evidence="7" id="KW-0573">Peptidoglycan synthesis</keyword>
<evidence type="ECO:0000256" key="9">
    <source>
        <dbReference type="ARBA" id="ARBA00023316"/>
    </source>
</evidence>
<evidence type="ECO:0000313" key="12">
    <source>
        <dbReference type="EMBL" id="KAK9020629.1"/>
    </source>
</evidence>
<dbReference type="EMBL" id="JBBPBN010000016">
    <property type="protein sequence ID" value="KAK9020629.1"/>
    <property type="molecule type" value="Genomic_DNA"/>
</dbReference>
<feature type="domain" description="GRAM" evidence="11">
    <location>
        <begin position="669"/>
        <end position="747"/>
    </location>
</feature>
<organism evidence="12 13">
    <name type="scientific">Hibiscus sabdariffa</name>
    <name type="common">roselle</name>
    <dbReference type="NCBI Taxonomy" id="183260"/>
    <lineage>
        <taxon>Eukaryota</taxon>
        <taxon>Viridiplantae</taxon>
        <taxon>Streptophyta</taxon>
        <taxon>Embryophyta</taxon>
        <taxon>Tracheophyta</taxon>
        <taxon>Spermatophyta</taxon>
        <taxon>Magnoliopsida</taxon>
        <taxon>eudicotyledons</taxon>
        <taxon>Gunneridae</taxon>
        <taxon>Pentapetalae</taxon>
        <taxon>rosids</taxon>
        <taxon>malvids</taxon>
        <taxon>Malvales</taxon>
        <taxon>Malvaceae</taxon>
        <taxon>Malvoideae</taxon>
        <taxon>Hibiscus</taxon>
    </lineage>
</organism>
<dbReference type="Gene3D" id="3.90.190.20">
    <property type="entry name" value="Mur ligase, C-terminal domain"/>
    <property type="match status" value="1"/>
</dbReference>
<protein>
    <recommendedName>
        <fullName evidence="10">UDP-MurNAc-pentapeptide synthetase</fullName>
    </recommendedName>
</protein>
<dbReference type="Gene3D" id="3.40.1190.10">
    <property type="entry name" value="Mur-like, catalytic domain"/>
    <property type="match status" value="1"/>
</dbReference>